<organism evidence="1 2">
    <name type="scientific">Zarea fungicola</name>
    <dbReference type="NCBI Taxonomy" id="93591"/>
    <lineage>
        <taxon>Eukaryota</taxon>
        <taxon>Fungi</taxon>
        <taxon>Dikarya</taxon>
        <taxon>Ascomycota</taxon>
        <taxon>Pezizomycotina</taxon>
        <taxon>Sordariomycetes</taxon>
        <taxon>Hypocreomycetidae</taxon>
        <taxon>Hypocreales</taxon>
        <taxon>Cordycipitaceae</taxon>
        <taxon>Zarea</taxon>
    </lineage>
</organism>
<keyword evidence="2" id="KW-1185">Reference proteome</keyword>
<comment type="caution">
    <text evidence="1">The sequence shown here is derived from an EMBL/GenBank/DDBJ whole genome shotgun (WGS) entry which is preliminary data.</text>
</comment>
<evidence type="ECO:0000313" key="2">
    <source>
        <dbReference type="Proteomes" id="UP001143910"/>
    </source>
</evidence>
<gene>
    <name evidence="1" type="ORF">NQ176_g2706</name>
</gene>
<dbReference type="EMBL" id="JANJQO010000207">
    <property type="protein sequence ID" value="KAJ2980327.1"/>
    <property type="molecule type" value="Genomic_DNA"/>
</dbReference>
<accession>A0ACC1NN50</accession>
<dbReference type="Proteomes" id="UP001143910">
    <property type="component" value="Unassembled WGS sequence"/>
</dbReference>
<reference evidence="1" key="1">
    <citation type="submission" date="2022-08" db="EMBL/GenBank/DDBJ databases">
        <title>Genome Sequence of Lecanicillium fungicola.</title>
        <authorList>
            <person name="Buettner E."/>
        </authorList>
    </citation>
    <scope>NUCLEOTIDE SEQUENCE</scope>
    <source>
        <strain evidence="1">Babe33</strain>
    </source>
</reference>
<evidence type="ECO:0000313" key="1">
    <source>
        <dbReference type="EMBL" id="KAJ2980327.1"/>
    </source>
</evidence>
<protein>
    <submittedName>
        <fullName evidence="1">Uncharacterized protein</fullName>
    </submittedName>
</protein>
<proteinExistence type="predicted"/>
<sequence>MVLEKGSVTPAKAGTSSGCAEVTSTEPVQGFPNDMSLATSTAPVIQADAGQARPYSVFTGLQKRAIILSASFMGLLSFMGSSIYFPAVNQIAHDVGISNAKVNLSVTTFLVVQGLAPTIVAGFSETAGRRLAYIICFIISIIANLGLALQNNYYALLFLRMLQSAGSCGIMSQALVGDCIVASERGEYLAYSSVAATLGPSLSPVLGGVISQHAGWHWIFWFLVIISGATLIPLVLFLPETCRHIVDDGSIPPPWLCSNLTDSIRFKNRRLKGISIDHEKQSELHTRFRLTAPNPLWTLRILGNPVSALLVLTLSLANVCYYAIFTDMSKILYDLYGFSNTQISLVALPVGAGTIVSSFVTGALLDWNYRRHARRLGVKLDKHVQIDSSKIPLELARLQVGLPLMFLVVIGVVGYSWTLRRGMSIAAPLVFLFVVGYGVSATSQVSIVLMADIHPGQFAVAAAARNIGQCLLAAVVSATIEPMSHAMGTAWAYTTLALIFGLSLLGPVAILKYGIKWRALKQGS</sequence>
<name>A0ACC1NN50_9HYPO</name>